<reference evidence="2" key="1">
    <citation type="submission" date="2020-06" db="EMBL/GenBank/DDBJ databases">
        <title>WGS assembly of Ceratodon purpureus strain R40.</title>
        <authorList>
            <person name="Carey S.B."/>
            <person name="Jenkins J."/>
            <person name="Shu S."/>
            <person name="Lovell J.T."/>
            <person name="Sreedasyam A."/>
            <person name="Maumus F."/>
            <person name="Tiley G.P."/>
            <person name="Fernandez-Pozo N."/>
            <person name="Barry K."/>
            <person name="Chen C."/>
            <person name="Wang M."/>
            <person name="Lipzen A."/>
            <person name="Daum C."/>
            <person name="Saski C.A."/>
            <person name="Payton A.C."/>
            <person name="Mcbreen J.C."/>
            <person name="Conrad R.E."/>
            <person name="Kollar L.M."/>
            <person name="Olsson S."/>
            <person name="Huttunen S."/>
            <person name="Landis J.B."/>
            <person name="Wickett N.J."/>
            <person name="Johnson M.G."/>
            <person name="Rensing S.A."/>
            <person name="Grimwood J."/>
            <person name="Schmutz J."/>
            <person name="Mcdaniel S.F."/>
        </authorList>
    </citation>
    <scope>NUCLEOTIDE SEQUENCE</scope>
    <source>
        <strain evidence="2">R40</strain>
    </source>
</reference>
<sequence length="129" mass="14337">MCNALLRSDTTQLPNTCKSNSLASVLKTKNTNTRTHYQNLITPNRLHTASQANLANPLALHHLPPSNTNKNSTTSTKTLQSDTEKATTHSHPHTHEHTTQSSPTPLHTTHNIQIPTTTPNRQRQQKARI</sequence>
<evidence type="ECO:0000313" key="2">
    <source>
        <dbReference type="EMBL" id="KAG0583775.1"/>
    </source>
</evidence>
<dbReference type="EMBL" id="CM026423">
    <property type="protein sequence ID" value="KAG0583775.1"/>
    <property type="molecule type" value="Genomic_DNA"/>
</dbReference>
<evidence type="ECO:0000256" key="1">
    <source>
        <dbReference type="SAM" id="MobiDB-lite"/>
    </source>
</evidence>
<protein>
    <submittedName>
        <fullName evidence="2">Uncharacterized protein</fullName>
    </submittedName>
</protein>
<organism evidence="2 3">
    <name type="scientific">Ceratodon purpureus</name>
    <name type="common">Fire moss</name>
    <name type="synonym">Dicranum purpureum</name>
    <dbReference type="NCBI Taxonomy" id="3225"/>
    <lineage>
        <taxon>Eukaryota</taxon>
        <taxon>Viridiplantae</taxon>
        <taxon>Streptophyta</taxon>
        <taxon>Embryophyta</taxon>
        <taxon>Bryophyta</taxon>
        <taxon>Bryophytina</taxon>
        <taxon>Bryopsida</taxon>
        <taxon>Dicranidae</taxon>
        <taxon>Pseudoditrichales</taxon>
        <taxon>Ditrichaceae</taxon>
        <taxon>Ceratodon</taxon>
    </lineage>
</organism>
<proteinExistence type="predicted"/>
<feature type="compositionally biased region" description="Low complexity" evidence="1">
    <location>
        <begin position="52"/>
        <end position="78"/>
    </location>
</feature>
<name>A0A8T0IL72_CERPU</name>
<comment type="caution">
    <text evidence="2">The sequence shown here is derived from an EMBL/GenBank/DDBJ whole genome shotgun (WGS) entry which is preliminary data.</text>
</comment>
<evidence type="ECO:0000313" key="3">
    <source>
        <dbReference type="Proteomes" id="UP000822688"/>
    </source>
</evidence>
<feature type="region of interest" description="Disordered" evidence="1">
    <location>
        <begin position="48"/>
        <end position="129"/>
    </location>
</feature>
<dbReference type="AlphaFoldDB" id="A0A8T0IL72"/>
<dbReference type="Proteomes" id="UP000822688">
    <property type="component" value="Chromosome 3"/>
</dbReference>
<feature type="compositionally biased region" description="Basic and acidic residues" evidence="1">
    <location>
        <begin position="82"/>
        <end position="98"/>
    </location>
</feature>
<accession>A0A8T0IL72</accession>
<keyword evidence="3" id="KW-1185">Reference proteome</keyword>
<gene>
    <name evidence="2" type="ORF">KC19_3G162500</name>
</gene>
<feature type="compositionally biased region" description="Polar residues" evidence="1">
    <location>
        <begin position="106"/>
        <end position="122"/>
    </location>
</feature>